<reference evidence="2" key="1">
    <citation type="journal article" date="2023" name="bioRxiv">
        <title>Improved chromosome-level genome assembly for marigold (Tagetes erecta).</title>
        <authorList>
            <person name="Jiang F."/>
            <person name="Yuan L."/>
            <person name="Wang S."/>
            <person name="Wang H."/>
            <person name="Xu D."/>
            <person name="Wang A."/>
            <person name="Fan W."/>
        </authorList>
    </citation>
    <scope>NUCLEOTIDE SEQUENCE</scope>
    <source>
        <strain evidence="2">WSJ</strain>
        <tissue evidence="2">Leaf</tissue>
    </source>
</reference>
<dbReference type="AlphaFoldDB" id="A0AAD8P2C2"/>
<protein>
    <submittedName>
        <fullName evidence="2">Uncharacterized protein</fullName>
    </submittedName>
</protein>
<gene>
    <name evidence="2" type="ORF">QVD17_11615</name>
</gene>
<keyword evidence="3" id="KW-1185">Reference proteome</keyword>
<sequence>MVAGKTPMVAGKMPMVADCSGHVGSCNLLGSVVVDSHDYSRGTHARRSQRRHFGKSTEEEVVVDDDKYAQVVVVDDDEREVVVVEDGGDADALGERGARTAAAQEVQRLIVLDVDRLLLSSVFAVSFRIYFLDCSLPSFFLVTVVLFGIIRLPCMLRLDLRYSIVVVDYDLCYLCC</sequence>
<organism evidence="2 3">
    <name type="scientific">Tagetes erecta</name>
    <name type="common">African marigold</name>
    <dbReference type="NCBI Taxonomy" id="13708"/>
    <lineage>
        <taxon>Eukaryota</taxon>
        <taxon>Viridiplantae</taxon>
        <taxon>Streptophyta</taxon>
        <taxon>Embryophyta</taxon>
        <taxon>Tracheophyta</taxon>
        <taxon>Spermatophyta</taxon>
        <taxon>Magnoliopsida</taxon>
        <taxon>eudicotyledons</taxon>
        <taxon>Gunneridae</taxon>
        <taxon>Pentapetalae</taxon>
        <taxon>asterids</taxon>
        <taxon>campanulids</taxon>
        <taxon>Asterales</taxon>
        <taxon>Asteraceae</taxon>
        <taxon>Asteroideae</taxon>
        <taxon>Heliantheae alliance</taxon>
        <taxon>Tageteae</taxon>
        <taxon>Tagetes</taxon>
    </lineage>
</organism>
<evidence type="ECO:0000313" key="3">
    <source>
        <dbReference type="Proteomes" id="UP001229421"/>
    </source>
</evidence>
<proteinExistence type="predicted"/>
<feature type="transmembrane region" description="Helical" evidence="1">
    <location>
        <begin position="136"/>
        <end position="154"/>
    </location>
</feature>
<keyword evidence="1" id="KW-0472">Membrane</keyword>
<keyword evidence="1" id="KW-1133">Transmembrane helix</keyword>
<comment type="caution">
    <text evidence="2">The sequence shown here is derived from an EMBL/GenBank/DDBJ whole genome shotgun (WGS) entry which is preliminary data.</text>
</comment>
<accession>A0AAD8P2C2</accession>
<evidence type="ECO:0000256" key="1">
    <source>
        <dbReference type="SAM" id="Phobius"/>
    </source>
</evidence>
<evidence type="ECO:0000313" key="2">
    <source>
        <dbReference type="EMBL" id="KAK1429406.1"/>
    </source>
</evidence>
<dbReference type="EMBL" id="JAUHHV010000003">
    <property type="protein sequence ID" value="KAK1429406.1"/>
    <property type="molecule type" value="Genomic_DNA"/>
</dbReference>
<name>A0AAD8P2C2_TARER</name>
<keyword evidence="1" id="KW-0812">Transmembrane</keyword>
<dbReference type="Proteomes" id="UP001229421">
    <property type="component" value="Unassembled WGS sequence"/>
</dbReference>